<dbReference type="EMBL" id="OV725081">
    <property type="protein sequence ID" value="CAH1402746.1"/>
    <property type="molecule type" value="Genomic_DNA"/>
</dbReference>
<dbReference type="OrthoDB" id="205639at2759"/>
<evidence type="ECO:0000256" key="5">
    <source>
        <dbReference type="ARBA" id="ARBA00022490"/>
    </source>
</evidence>
<proteinExistence type="inferred from homology"/>
<dbReference type="PANTHER" id="PTHR45949">
    <property type="entry name" value="SORTING NEXIN-4"/>
    <property type="match status" value="1"/>
</dbReference>
<dbReference type="GO" id="GO:0000422">
    <property type="term" value="P:autophagy of mitochondrion"/>
    <property type="evidence" value="ECO:0007669"/>
    <property type="project" value="TreeGrafter"/>
</dbReference>
<evidence type="ECO:0000313" key="10">
    <source>
        <dbReference type="Proteomes" id="UP001152798"/>
    </source>
</evidence>
<dbReference type="GO" id="GO:0000407">
    <property type="term" value="C:phagophore assembly site"/>
    <property type="evidence" value="ECO:0007669"/>
    <property type="project" value="TreeGrafter"/>
</dbReference>
<evidence type="ECO:0000256" key="1">
    <source>
        <dbReference type="ARBA" id="ARBA00004184"/>
    </source>
</evidence>
<evidence type="ECO:0000313" key="9">
    <source>
        <dbReference type="EMBL" id="CAH1402746.1"/>
    </source>
</evidence>
<keyword evidence="7" id="KW-0472">Membrane</keyword>
<keyword evidence="6" id="KW-0446">Lipid-binding</keyword>
<evidence type="ECO:0000256" key="7">
    <source>
        <dbReference type="ARBA" id="ARBA00023136"/>
    </source>
</evidence>
<dbReference type="Gene3D" id="1.20.1270.60">
    <property type="entry name" value="Arfaptin homology (AH) domain/BAR domain"/>
    <property type="match status" value="1"/>
</dbReference>
<dbReference type="InterPro" id="IPR015404">
    <property type="entry name" value="Vps5_C"/>
</dbReference>
<evidence type="ECO:0000256" key="3">
    <source>
        <dbReference type="ARBA" id="ARBA00010883"/>
    </source>
</evidence>
<comment type="subcellular location">
    <subcellularLocation>
        <location evidence="2">Cytoplasm</location>
    </subcellularLocation>
    <subcellularLocation>
        <location evidence="1">Endomembrane system</location>
        <topology evidence="1">Peripheral membrane protein</topology>
    </subcellularLocation>
</comment>
<dbReference type="Pfam" id="PF09325">
    <property type="entry name" value="Vps5"/>
    <property type="match status" value="1"/>
</dbReference>
<dbReference type="PANTHER" id="PTHR45949:SF2">
    <property type="entry name" value="SORTING NEXIN-4"/>
    <property type="match status" value="1"/>
</dbReference>
<dbReference type="SUPFAM" id="SSF64268">
    <property type="entry name" value="PX domain"/>
    <property type="match status" value="1"/>
</dbReference>
<dbReference type="GO" id="GO:0034727">
    <property type="term" value="P:piecemeal microautophagy of the nucleus"/>
    <property type="evidence" value="ECO:0007669"/>
    <property type="project" value="TreeGrafter"/>
</dbReference>
<sequence>MCDDFQEYEVSVDNPQKHLDPMETYISFRVTTKVKQKSNEEEFIARRRYSDFLWLRNKLFESFPTLVVPGLPAKHSVLEQLDRYSRPFIMTRMSMLHTFMQRVASHPVFSCSPVLKTFLTAKSAEFNMQAKAGPGLFDRLSGSIQNFKGCIPRHGHLYPEFEAVRVYVNNLSQKLYSLLSVASRIHRERTELSLELEDAKRALDNWSYNEPELSQGICGVRKAIESVTTLQKIHLLQTYHPLLENPLEEYLNYIEAVKEALTRRDAIQYNYENSIEETNKKRGEILQLEALNNNNNGSFGMKLWRTSNREKLHKLKEEVPVLDQVVEENHDKVEIANESMKADLARWNTEKRSEIKDILNRITEQHVLYYEESLHAWEKALETLKGLSNSEEVSH</sequence>
<dbReference type="GO" id="GO:0035091">
    <property type="term" value="F:phosphatidylinositol binding"/>
    <property type="evidence" value="ECO:0007669"/>
    <property type="project" value="InterPro"/>
</dbReference>
<evidence type="ECO:0000259" key="8">
    <source>
        <dbReference type="PROSITE" id="PS50195"/>
    </source>
</evidence>
<feature type="domain" description="PX" evidence="8">
    <location>
        <begin position="1"/>
        <end position="125"/>
    </location>
</feature>
<keyword evidence="10" id="KW-1185">Reference proteome</keyword>
<evidence type="ECO:0000256" key="6">
    <source>
        <dbReference type="ARBA" id="ARBA00023121"/>
    </source>
</evidence>
<evidence type="ECO:0000256" key="2">
    <source>
        <dbReference type="ARBA" id="ARBA00004496"/>
    </source>
</evidence>
<evidence type="ECO:0000256" key="4">
    <source>
        <dbReference type="ARBA" id="ARBA00022448"/>
    </source>
</evidence>
<dbReference type="AlphaFoldDB" id="A0A9P0MTG8"/>
<dbReference type="PROSITE" id="PS50195">
    <property type="entry name" value="PX"/>
    <property type="match status" value="1"/>
</dbReference>
<accession>A0A9P0MTG8</accession>
<keyword evidence="4" id="KW-0813">Transport</keyword>
<reference evidence="9" key="1">
    <citation type="submission" date="2022-01" db="EMBL/GenBank/DDBJ databases">
        <authorList>
            <person name="King R."/>
        </authorList>
    </citation>
    <scope>NUCLEOTIDE SEQUENCE</scope>
</reference>
<keyword evidence="5" id="KW-0963">Cytoplasm</keyword>
<protein>
    <recommendedName>
        <fullName evidence="8">PX domain-containing protein</fullName>
    </recommendedName>
</protein>
<dbReference type="Gene3D" id="3.30.1520.10">
    <property type="entry name" value="Phox-like domain"/>
    <property type="match status" value="1"/>
</dbReference>
<dbReference type="GO" id="GO:0061709">
    <property type="term" value="P:reticulophagy"/>
    <property type="evidence" value="ECO:0007669"/>
    <property type="project" value="TreeGrafter"/>
</dbReference>
<dbReference type="InterPro" id="IPR001683">
    <property type="entry name" value="PX_dom"/>
</dbReference>
<dbReference type="GO" id="GO:0032456">
    <property type="term" value="P:endocytic recycling"/>
    <property type="evidence" value="ECO:0007669"/>
    <property type="project" value="TreeGrafter"/>
</dbReference>
<dbReference type="GO" id="GO:0015031">
    <property type="term" value="P:protein transport"/>
    <property type="evidence" value="ECO:0007669"/>
    <property type="project" value="TreeGrafter"/>
</dbReference>
<dbReference type="InterPro" id="IPR036871">
    <property type="entry name" value="PX_dom_sf"/>
</dbReference>
<dbReference type="Pfam" id="PF00787">
    <property type="entry name" value="PX"/>
    <property type="match status" value="1"/>
</dbReference>
<comment type="similarity">
    <text evidence="3">Belongs to the sorting nexin family.</text>
</comment>
<dbReference type="InterPro" id="IPR027267">
    <property type="entry name" value="AH/BAR_dom_sf"/>
</dbReference>
<dbReference type="SUPFAM" id="SSF103657">
    <property type="entry name" value="BAR/IMD domain-like"/>
    <property type="match status" value="1"/>
</dbReference>
<dbReference type="GO" id="GO:0005769">
    <property type="term" value="C:early endosome"/>
    <property type="evidence" value="ECO:0007669"/>
    <property type="project" value="TreeGrafter"/>
</dbReference>
<name>A0A9P0MTG8_NEZVI</name>
<dbReference type="Proteomes" id="UP001152798">
    <property type="component" value="Chromosome 5"/>
</dbReference>
<organism evidence="9 10">
    <name type="scientific">Nezara viridula</name>
    <name type="common">Southern green stink bug</name>
    <name type="synonym">Cimex viridulus</name>
    <dbReference type="NCBI Taxonomy" id="85310"/>
    <lineage>
        <taxon>Eukaryota</taxon>
        <taxon>Metazoa</taxon>
        <taxon>Ecdysozoa</taxon>
        <taxon>Arthropoda</taxon>
        <taxon>Hexapoda</taxon>
        <taxon>Insecta</taxon>
        <taxon>Pterygota</taxon>
        <taxon>Neoptera</taxon>
        <taxon>Paraneoptera</taxon>
        <taxon>Hemiptera</taxon>
        <taxon>Heteroptera</taxon>
        <taxon>Panheteroptera</taxon>
        <taxon>Pentatomomorpha</taxon>
        <taxon>Pentatomoidea</taxon>
        <taxon>Pentatomidae</taxon>
        <taxon>Pentatominae</taxon>
        <taxon>Nezara</taxon>
    </lineage>
</organism>
<gene>
    <name evidence="9" type="ORF">NEZAVI_LOCUS11497</name>
</gene>
<dbReference type="SMART" id="SM00312">
    <property type="entry name" value="PX"/>
    <property type="match status" value="1"/>
</dbReference>